<keyword evidence="1" id="KW-0812">Transmembrane</keyword>
<dbReference type="RefSeq" id="WP_377044538.1">
    <property type="nucleotide sequence ID" value="NZ_JBHLUN010000007.1"/>
</dbReference>
<dbReference type="EMBL" id="JBHLUN010000007">
    <property type="protein sequence ID" value="MFC0408786.1"/>
    <property type="molecule type" value="Genomic_DNA"/>
</dbReference>
<evidence type="ECO:0000313" key="4">
    <source>
        <dbReference type="Proteomes" id="UP001589865"/>
    </source>
</evidence>
<feature type="domain" description="EamA" evidence="2">
    <location>
        <begin position="149"/>
        <end position="271"/>
    </location>
</feature>
<dbReference type="PANTHER" id="PTHR22911">
    <property type="entry name" value="ACYL-MALONYL CONDENSING ENZYME-RELATED"/>
    <property type="match status" value="1"/>
</dbReference>
<dbReference type="InterPro" id="IPR037185">
    <property type="entry name" value="EmrE-like"/>
</dbReference>
<proteinExistence type="predicted"/>
<name>A0ABV6JST4_9PROT</name>
<sequence>MRGPLLLLAALGLFALLDANSKLLSGHYPPAEVLAVRYATMLVGLLLLRLARPGLGGSLGTRHPRLHLLRAAAMLGASGGFLMSLRGLTLAQGYLVYFLAPFMILTLSALVLRERVPRATWGWCALGFSGVLVALAPAITGGGPLHSYGWALLGTASYATVMTVNRYLRHEAGMARLILWSAVPGMLVLLPFVAEGWITPTPFDALAMAANGALSGTATLCLAGAFRSAPASRLAPLEFSALAYAVVLDLLVWGALPDSHAMAGAVVVALAGVMSQRRAATA</sequence>
<dbReference type="Proteomes" id="UP001589865">
    <property type="component" value="Unassembled WGS sequence"/>
</dbReference>
<feature type="transmembrane region" description="Helical" evidence="1">
    <location>
        <begin position="177"/>
        <end position="199"/>
    </location>
</feature>
<feature type="transmembrane region" description="Helical" evidence="1">
    <location>
        <begin position="262"/>
        <end position="280"/>
    </location>
</feature>
<evidence type="ECO:0000259" key="2">
    <source>
        <dbReference type="Pfam" id="PF00892"/>
    </source>
</evidence>
<accession>A0ABV6JST4</accession>
<dbReference type="Pfam" id="PF00892">
    <property type="entry name" value="EamA"/>
    <property type="match status" value="2"/>
</dbReference>
<feature type="domain" description="EamA" evidence="2">
    <location>
        <begin position="2"/>
        <end position="134"/>
    </location>
</feature>
<protein>
    <submittedName>
        <fullName evidence="3">DMT family transporter</fullName>
    </submittedName>
</protein>
<keyword evidence="1" id="KW-0472">Membrane</keyword>
<dbReference type="SUPFAM" id="SSF103481">
    <property type="entry name" value="Multidrug resistance efflux transporter EmrE"/>
    <property type="match status" value="2"/>
</dbReference>
<keyword evidence="1" id="KW-1133">Transmembrane helix</keyword>
<feature type="transmembrane region" description="Helical" evidence="1">
    <location>
        <begin position="94"/>
        <end position="112"/>
    </location>
</feature>
<comment type="caution">
    <text evidence="3">The sequence shown here is derived from an EMBL/GenBank/DDBJ whole genome shotgun (WGS) entry which is preliminary data.</text>
</comment>
<feature type="transmembrane region" description="Helical" evidence="1">
    <location>
        <begin position="119"/>
        <end position="139"/>
    </location>
</feature>
<evidence type="ECO:0000256" key="1">
    <source>
        <dbReference type="SAM" id="Phobius"/>
    </source>
</evidence>
<keyword evidence="4" id="KW-1185">Reference proteome</keyword>
<dbReference type="InterPro" id="IPR000620">
    <property type="entry name" value="EamA_dom"/>
</dbReference>
<organism evidence="3 4">
    <name type="scientific">Roseomonas elaeocarpi</name>
    <dbReference type="NCBI Taxonomy" id="907779"/>
    <lineage>
        <taxon>Bacteria</taxon>
        <taxon>Pseudomonadati</taxon>
        <taxon>Pseudomonadota</taxon>
        <taxon>Alphaproteobacteria</taxon>
        <taxon>Acetobacterales</taxon>
        <taxon>Roseomonadaceae</taxon>
        <taxon>Roseomonas</taxon>
    </lineage>
</organism>
<gene>
    <name evidence="3" type="ORF">ACFFGY_11030</name>
</gene>
<dbReference type="PANTHER" id="PTHR22911:SF103">
    <property type="entry name" value="BLR2811 PROTEIN"/>
    <property type="match status" value="1"/>
</dbReference>
<evidence type="ECO:0000313" key="3">
    <source>
        <dbReference type="EMBL" id="MFC0408786.1"/>
    </source>
</evidence>
<reference evidence="3 4" key="1">
    <citation type="submission" date="2024-09" db="EMBL/GenBank/DDBJ databases">
        <authorList>
            <person name="Sun Q."/>
            <person name="Mori K."/>
        </authorList>
    </citation>
    <scope>NUCLEOTIDE SEQUENCE [LARGE SCALE GENOMIC DNA]</scope>
    <source>
        <strain evidence="3 4">TBRC 5777</strain>
    </source>
</reference>
<feature type="transmembrane region" description="Helical" evidence="1">
    <location>
        <begin position="145"/>
        <end position="165"/>
    </location>
</feature>